<gene>
    <name evidence="1" type="ORF">D3880_16955</name>
</gene>
<organism evidence="1 2">
    <name type="scientific">Pseudomonas cavernae</name>
    <dbReference type="NCBI Taxonomy" id="2320867"/>
    <lineage>
        <taxon>Bacteria</taxon>
        <taxon>Pseudomonadati</taxon>
        <taxon>Pseudomonadota</taxon>
        <taxon>Gammaproteobacteria</taxon>
        <taxon>Pseudomonadales</taxon>
        <taxon>Pseudomonadaceae</taxon>
        <taxon>Pseudomonas</taxon>
    </lineage>
</organism>
<dbReference type="EMBL" id="CP032419">
    <property type="protein sequence ID" value="AYC33946.1"/>
    <property type="molecule type" value="Genomic_DNA"/>
</dbReference>
<evidence type="ECO:0000313" key="1">
    <source>
        <dbReference type="EMBL" id="AYC33946.1"/>
    </source>
</evidence>
<keyword evidence="2" id="KW-1185">Reference proteome</keyword>
<name>A0A385Z486_9PSED</name>
<dbReference type="Proteomes" id="UP000265560">
    <property type="component" value="Chromosome"/>
</dbReference>
<protein>
    <submittedName>
        <fullName evidence="1">Uncharacterized protein</fullName>
    </submittedName>
</protein>
<proteinExistence type="predicted"/>
<dbReference type="KEGG" id="pcav:D3880_16955"/>
<sequence>MYDYDDYPSHPRYYGSAYGPSHYEVYRGEVYRGPIYYSGNDGRYQRYDNDHRYDRRYAPPRYVPPRYYRGNDGRLYPYQRLDDGRYYDKRYYDKRYYDKRYYDNRNYDNRRYVAPPKNYRDKSNIRYYRHDGPNYRNDRPSMQRIQPIQPMHGYTPDGRRY</sequence>
<evidence type="ECO:0000313" key="2">
    <source>
        <dbReference type="Proteomes" id="UP000265560"/>
    </source>
</evidence>
<dbReference type="AlphaFoldDB" id="A0A385Z486"/>
<reference evidence="2" key="1">
    <citation type="submission" date="2018-09" db="EMBL/GenBank/DDBJ databases">
        <authorList>
            <person name="Zhu H."/>
        </authorList>
    </citation>
    <scope>NUCLEOTIDE SEQUENCE [LARGE SCALE GENOMIC DNA]</scope>
    <source>
        <strain evidence="2">K2W31S-8</strain>
    </source>
</reference>
<accession>A0A385Z486</accession>